<dbReference type="PANTHER" id="PTHR12302">
    <property type="entry name" value="EBNA2 BINDING PROTEIN P100"/>
    <property type="match status" value="1"/>
</dbReference>
<dbReference type="Proteomes" id="UP000634522">
    <property type="component" value="Unassembled WGS sequence"/>
</dbReference>
<reference evidence="3 4" key="1">
    <citation type="submission" date="2019-12" db="EMBL/GenBank/DDBJ databases">
        <title>Comparative genomics gives insights into the taxonomy of the Azoarcus-Aromatoleum group and reveals separate origins of nif in the plant-associated Azoarcus and non-plant-associated Aromatoleum sub-groups.</title>
        <authorList>
            <person name="Lafos M."/>
            <person name="Maluk M."/>
            <person name="Batista M."/>
            <person name="Junghare M."/>
            <person name="Carmona M."/>
            <person name="Faoro H."/>
            <person name="Cruz L.M."/>
            <person name="Battistoni F."/>
            <person name="De Souza E."/>
            <person name="Pedrosa F."/>
            <person name="Chen W.-M."/>
            <person name="Poole P.S."/>
            <person name="Dixon R.A."/>
            <person name="James E.K."/>
        </authorList>
    </citation>
    <scope>NUCLEOTIDE SEQUENCE [LARGE SCALE GENOMIC DNA]</scope>
    <source>
        <strain evidence="3 4">T</strain>
    </source>
</reference>
<dbReference type="InterPro" id="IPR016071">
    <property type="entry name" value="Staphylococal_nuclease_OB-fold"/>
</dbReference>
<dbReference type="PROSITE" id="PS50830">
    <property type="entry name" value="TNASE_3"/>
    <property type="match status" value="1"/>
</dbReference>
<feature type="signal peptide" evidence="1">
    <location>
        <begin position="1"/>
        <end position="22"/>
    </location>
</feature>
<dbReference type="EMBL" id="WTVS01000002">
    <property type="protein sequence ID" value="NMF96176.1"/>
    <property type="molecule type" value="Genomic_DNA"/>
</dbReference>
<dbReference type="SUPFAM" id="SSF50199">
    <property type="entry name" value="Staphylococcal nuclease"/>
    <property type="match status" value="1"/>
</dbReference>
<dbReference type="PANTHER" id="PTHR12302:SF26">
    <property type="entry name" value="BLR1266 PROTEIN"/>
    <property type="match status" value="1"/>
</dbReference>
<keyword evidence="4" id="KW-1185">Reference proteome</keyword>
<dbReference type="Pfam" id="PF00565">
    <property type="entry name" value="SNase"/>
    <property type="match status" value="1"/>
</dbReference>
<evidence type="ECO:0000313" key="3">
    <source>
        <dbReference type="EMBL" id="NMF96176.1"/>
    </source>
</evidence>
<dbReference type="PROSITE" id="PS01123">
    <property type="entry name" value="TNASE_1"/>
    <property type="match status" value="1"/>
</dbReference>
<feature type="chain" id="PRO_5046954440" evidence="1">
    <location>
        <begin position="23"/>
        <end position="167"/>
    </location>
</feature>
<evidence type="ECO:0000313" key="4">
    <source>
        <dbReference type="Proteomes" id="UP000634522"/>
    </source>
</evidence>
<dbReference type="InterPro" id="IPR002071">
    <property type="entry name" value="Thermonucl_AS"/>
</dbReference>
<dbReference type="SMART" id="SM00318">
    <property type="entry name" value="SNc"/>
    <property type="match status" value="1"/>
</dbReference>
<feature type="domain" description="TNase-like" evidence="2">
    <location>
        <begin position="24"/>
        <end position="151"/>
    </location>
</feature>
<proteinExistence type="predicted"/>
<dbReference type="Gene3D" id="2.40.50.90">
    <property type="match status" value="1"/>
</dbReference>
<dbReference type="InterPro" id="IPR035437">
    <property type="entry name" value="SNase_OB-fold_sf"/>
</dbReference>
<organism evidence="3 4">
    <name type="scientific">Aromatoleum toluolicum</name>
    <dbReference type="NCBI Taxonomy" id="90060"/>
    <lineage>
        <taxon>Bacteria</taxon>
        <taxon>Pseudomonadati</taxon>
        <taxon>Pseudomonadota</taxon>
        <taxon>Betaproteobacteria</taxon>
        <taxon>Rhodocyclales</taxon>
        <taxon>Rhodocyclaceae</taxon>
        <taxon>Aromatoleum</taxon>
    </lineage>
</organism>
<name>A0ABX1NA62_9RHOO</name>
<keyword evidence="1" id="KW-0732">Signal</keyword>
<sequence length="167" mass="18735">MQTVRITIALLWSLLVSFTTAAAGTFTGTVVGIADGDTVTVLDAANRQHKVRLSGIDAPEKSQPYGNVSRQHLARLVFDKDVTVVAYKTDRYGRTVGKVVVNDTDANLEQIRAGLAWHYKQYEREQDASDRETYATGEVAARQSHLGLWRESEAVPPWEYRRQRRGE</sequence>
<evidence type="ECO:0000259" key="2">
    <source>
        <dbReference type="PROSITE" id="PS50830"/>
    </source>
</evidence>
<accession>A0ABX1NA62</accession>
<comment type="caution">
    <text evidence="3">The sequence shown here is derived from an EMBL/GenBank/DDBJ whole genome shotgun (WGS) entry which is preliminary data.</text>
</comment>
<protein>
    <submittedName>
        <fullName evidence="3">Nuclease</fullName>
    </submittedName>
</protein>
<evidence type="ECO:0000256" key="1">
    <source>
        <dbReference type="SAM" id="SignalP"/>
    </source>
</evidence>
<gene>
    <name evidence="3" type="ORF">GPA27_02040</name>
</gene>